<dbReference type="KEGG" id="bbes:BESB_070750"/>
<feature type="compositionally biased region" description="Low complexity" evidence="3">
    <location>
        <begin position="336"/>
        <end position="349"/>
    </location>
</feature>
<feature type="domain" description="Histone RNA hairpin-binding protein RNA-binding" evidence="4">
    <location>
        <begin position="510"/>
        <end position="575"/>
    </location>
</feature>
<feature type="compositionally biased region" description="Low complexity" evidence="3">
    <location>
        <begin position="383"/>
        <end position="396"/>
    </location>
</feature>
<feature type="region of interest" description="Disordered" evidence="3">
    <location>
        <begin position="205"/>
        <end position="225"/>
    </location>
</feature>
<dbReference type="AlphaFoldDB" id="A0A2A9ME26"/>
<name>A0A2A9ME26_BESBE</name>
<comment type="similarity">
    <text evidence="1">Belongs to the SLBP family.</text>
</comment>
<feature type="region of interest" description="Disordered" evidence="3">
    <location>
        <begin position="270"/>
        <end position="431"/>
    </location>
</feature>
<dbReference type="GO" id="GO:0006398">
    <property type="term" value="P:mRNA 3'-end processing by stem-loop binding and cleavage"/>
    <property type="evidence" value="ECO:0007669"/>
    <property type="project" value="TreeGrafter"/>
</dbReference>
<keyword evidence="6" id="KW-1185">Reference proteome</keyword>
<dbReference type="OrthoDB" id="265795at2759"/>
<dbReference type="GO" id="GO:0071204">
    <property type="term" value="C:histone pre-mRNA 3'end processing complex"/>
    <property type="evidence" value="ECO:0007669"/>
    <property type="project" value="TreeGrafter"/>
</dbReference>
<gene>
    <name evidence="5" type="ORF">BESB_070750</name>
</gene>
<dbReference type="VEuPathDB" id="ToxoDB:BESB_070750"/>
<dbReference type="InterPro" id="IPR038294">
    <property type="entry name" value="SLBP_RNA_bind_sf"/>
</dbReference>
<dbReference type="GO" id="GO:0071207">
    <property type="term" value="F:histone pre-mRNA stem-loop binding"/>
    <property type="evidence" value="ECO:0007669"/>
    <property type="project" value="TreeGrafter"/>
</dbReference>
<evidence type="ECO:0000256" key="2">
    <source>
        <dbReference type="ARBA" id="ARBA00022884"/>
    </source>
</evidence>
<evidence type="ECO:0000256" key="1">
    <source>
        <dbReference type="ARBA" id="ARBA00006151"/>
    </source>
</evidence>
<evidence type="ECO:0000313" key="6">
    <source>
        <dbReference type="Proteomes" id="UP000224006"/>
    </source>
</evidence>
<dbReference type="GO" id="GO:0003729">
    <property type="term" value="F:mRNA binding"/>
    <property type="evidence" value="ECO:0007669"/>
    <property type="project" value="InterPro"/>
</dbReference>
<dbReference type="PANTHER" id="PTHR17408:SF0">
    <property type="entry name" value="HISTONE RNA HAIRPIN-BINDING PROTEIN"/>
    <property type="match status" value="1"/>
</dbReference>
<feature type="compositionally biased region" description="Low complexity" evidence="3">
    <location>
        <begin position="307"/>
        <end position="316"/>
    </location>
</feature>
<dbReference type="Gene3D" id="1.10.8.1120">
    <property type="entry name" value="Histone RNA hairpin-binding protein RNA-binding domain"/>
    <property type="match status" value="1"/>
</dbReference>
<evidence type="ECO:0000313" key="5">
    <source>
        <dbReference type="EMBL" id="PFH33923.1"/>
    </source>
</evidence>
<proteinExistence type="inferred from homology"/>
<reference evidence="5 6" key="1">
    <citation type="submission" date="2017-09" db="EMBL/GenBank/DDBJ databases">
        <title>Genome sequencing of Besnoitia besnoiti strain Bb-Ger1.</title>
        <authorList>
            <person name="Schares G."/>
            <person name="Venepally P."/>
            <person name="Lorenzi H.A."/>
        </authorList>
    </citation>
    <scope>NUCLEOTIDE SEQUENCE [LARGE SCALE GENOMIC DNA]</scope>
    <source>
        <strain evidence="5 6">Bb-Ger1</strain>
    </source>
</reference>
<dbReference type="EMBL" id="NWUJ01000007">
    <property type="protein sequence ID" value="PFH33923.1"/>
    <property type="molecule type" value="Genomic_DNA"/>
</dbReference>
<dbReference type="Pfam" id="PF15247">
    <property type="entry name" value="SLBP_RNA_bind"/>
    <property type="match status" value="1"/>
</dbReference>
<dbReference type="InterPro" id="IPR026502">
    <property type="entry name" value="SLBP1/SLBP2"/>
</dbReference>
<dbReference type="GO" id="GO:0005737">
    <property type="term" value="C:cytoplasm"/>
    <property type="evidence" value="ECO:0007669"/>
    <property type="project" value="TreeGrafter"/>
</dbReference>
<keyword evidence="2" id="KW-0694">RNA-binding</keyword>
<dbReference type="InterPro" id="IPR029344">
    <property type="entry name" value="SLBP_RNA_bind"/>
</dbReference>
<dbReference type="Proteomes" id="UP000224006">
    <property type="component" value="Unassembled WGS sequence"/>
</dbReference>
<feature type="region of interest" description="Disordered" evidence="3">
    <location>
        <begin position="582"/>
        <end position="637"/>
    </location>
</feature>
<feature type="region of interest" description="Disordered" evidence="3">
    <location>
        <begin position="535"/>
        <end position="559"/>
    </location>
</feature>
<dbReference type="GO" id="GO:0051028">
    <property type="term" value="P:mRNA transport"/>
    <property type="evidence" value="ECO:0007669"/>
    <property type="project" value="TreeGrafter"/>
</dbReference>
<dbReference type="PANTHER" id="PTHR17408">
    <property type="entry name" value="HISTONE RNA HAIRPIN-BINDING PROTEIN"/>
    <property type="match status" value="1"/>
</dbReference>
<organism evidence="5 6">
    <name type="scientific">Besnoitia besnoiti</name>
    <name type="common">Apicomplexan protozoan</name>
    <dbReference type="NCBI Taxonomy" id="94643"/>
    <lineage>
        <taxon>Eukaryota</taxon>
        <taxon>Sar</taxon>
        <taxon>Alveolata</taxon>
        <taxon>Apicomplexa</taxon>
        <taxon>Conoidasida</taxon>
        <taxon>Coccidia</taxon>
        <taxon>Eucoccidiorida</taxon>
        <taxon>Eimeriorina</taxon>
        <taxon>Sarcocystidae</taxon>
        <taxon>Besnoitia</taxon>
    </lineage>
</organism>
<feature type="compositionally biased region" description="Acidic residues" evidence="3">
    <location>
        <begin position="622"/>
        <end position="637"/>
    </location>
</feature>
<comment type="caution">
    <text evidence="5">The sequence shown here is derived from an EMBL/GenBank/DDBJ whole genome shotgun (WGS) entry which is preliminary data.</text>
</comment>
<evidence type="ECO:0000256" key="3">
    <source>
        <dbReference type="SAM" id="MobiDB-lite"/>
    </source>
</evidence>
<dbReference type="STRING" id="94643.A0A2A9ME26"/>
<protein>
    <recommendedName>
        <fullName evidence="4">Histone RNA hairpin-binding protein RNA-binding domain-containing protein</fullName>
    </recommendedName>
</protein>
<evidence type="ECO:0000259" key="4">
    <source>
        <dbReference type="Pfam" id="PF15247"/>
    </source>
</evidence>
<dbReference type="RefSeq" id="XP_029217932.1">
    <property type="nucleotide sequence ID" value="XM_029365448.1"/>
</dbReference>
<accession>A0A2A9ME26</accession>
<sequence>MSERVRLRCHCAVAEGARLSPQEVLELAAVDAYALRVSRVLVFWLSYLCVRSRLSPSTPRKLLVGALPCDKMTFLGGVRWADLSSDTQSLSALPSTPKCAGGGMSVASSAAAAALLLQNEAADHSYLNPSSCAAEFENSSAGLNLHFRNAAILGGPDAVLDVPCAAASSGDCEAACLPHWTEAGKKGAAGAAGCAPGASTTPGFKGLLGSSSSSSHAHDAAAGEGVRGGASAASAAAATSLGDRSASGAASKRTSDRHLPAVASSALAAAGVGSKTAGGKARPTTPSAAAGGAAVGDGTRGVHGSKAAATHARAPASSEDAEVSSWRQVSRRFGPREPAAARAPALTPAKRNRRTSGGGCRGSSVTLLGRRDLDEEADEEAKAAGSEEGAPSGGMAHAQQPPSKKKRSLHPSQTHARGAGGDGQPDDDRDMRSEAVAPFKGSERAFSGLSSKRGSASTAIPGFVSHMFIPTLASSAGGAAVTPATLGLSLLPHPNAKAGGEAEDDEDEWARRESARMKDIAIGKATQGYRNFIRAVPKDERGDGDPATPDPKQRCSKAQFQREYQDWRKQLHRYDSCSVRGMSPAEPAAGEAERAAAARQTGGRDAAEEGAMSEAKAGEAPENGEEIAEEFADETDPILEFNRECELAGL</sequence>
<dbReference type="GeneID" id="40312001"/>